<feature type="domain" description="Methyltransferase type 11" evidence="1">
    <location>
        <begin position="42"/>
        <end position="140"/>
    </location>
</feature>
<dbReference type="PANTHER" id="PTHR42912">
    <property type="entry name" value="METHYLTRANSFERASE"/>
    <property type="match status" value="1"/>
</dbReference>
<dbReference type="InterPro" id="IPR050508">
    <property type="entry name" value="Methyltransf_Superfamily"/>
</dbReference>
<dbReference type="SUPFAM" id="SSF53335">
    <property type="entry name" value="S-adenosyl-L-methionine-dependent methyltransferases"/>
    <property type="match status" value="1"/>
</dbReference>
<dbReference type="CDD" id="cd02440">
    <property type="entry name" value="AdoMet_MTases"/>
    <property type="match status" value="1"/>
</dbReference>
<evidence type="ECO:0000313" key="2">
    <source>
        <dbReference type="EMBL" id="CAB4557144.1"/>
    </source>
</evidence>
<dbReference type="AlphaFoldDB" id="A0A6J6D1E2"/>
<evidence type="ECO:0000259" key="1">
    <source>
        <dbReference type="Pfam" id="PF08241"/>
    </source>
</evidence>
<sequence length="281" mass="30226">MTGSGYIHGFGEEESRRLWEQAGILAPMVFSELPLPRHGSLLEIGCGVGAQLNQIALRCPDLQLTGIDLSLANLGAAQKFLPASAASSAQVLQANALALPFPDDSFDTAITIWMLEHVRDPVAVLREAVRVIKPGGSLFCTEVDNATFRFVPELTAIQHWWDLFCIQQSAGGGDPFVGQKLRELAQGLGCEDVSTKELALASSEMGPTRRAELLDYLEELLLSGAAALQKDPQVMAQSAGNLGSLEEVLSGLKEEFAHAKADPTIAFDYHAVQLTCRTPLI</sequence>
<dbReference type="GO" id="GO:0008757">
    <property type="term" value="F:S-adenosylmethionine-dependent methyltransferase activity"/>
    <property type="evidence" value="ECO:0007669"/>
    <property type="project" value="InterPro"/>
</dbReference>
<dbReference type="InterPro" id="IPR029063">
    <property type="entry name" value="SAM-dependent_MTases_sf"/>
</dbReference>
<dbReference type="InterPro" id="IPR013216">
    <property type="entry name" value="Methyltransf_11"/>
</dbReference>
<reference evidence="2" key="1">
    <citation type="submission" date="2020-05" db="EMBL/GenBank/DDBJ databases">
        <authorList>
            <person name="Chiriac C."/>
            <person name="Salcher M."/>
            <person name="Ghai R."/>
            <person name="Kavagutti S V."/>
        </authorList>
    </citation>
    <scope>NUCLEOTIDE SEQUENCE</scope>
</reference>
<dbReference type="Pfam" id="PF08241">
    <property type="entry name" value="Methyltransf_11"/>
    <property type="match status" value="1"/>
</dbReference>
<gene>
    <name evidence="2" type="ORF">UFOPK1358_01988</name>
</gene>
<dbReference type="EMBL" id="CAEZSF010000287">
    <property type="protein sequence ID" value="CAB4557144.1"/>
    <property type="molecule type" value="Genomic_DNA"/>
</dbReference>
<protein>
    <submittedName>
        <fullName evidence="2">Unannotated protein</fullName>
    </submittedName>
</protein>
<dbReference type="Gene3D" id="3.40.50.150">
    <property type="entry name" value="Vaccinia Virus protein VP39"/>
    <property type="match status" value="1"/>
</dbReference>
<proteinExistence type="predicted"/>
<organism evidence="2">
    <name type="scientific">freshwater metagenome</name>
    <dbReference type="NCBI Taxonomy" id="449393"/>
    <lineage>
        <taxon>unclassified sequences</taxon>
        <taxon>metagenomes</taxon>
        <taxon>ecological metagenomes</taxon>
    </lineage>
</organism>
<name>A0A6J6D1E2_9ZZZZ</name>
<accession>A0A6J6D1E2</accession>